<dbReference type="Gene3D" id="3.10.28.20">
    <property type="entry name" value="Acetamidase/Formamidase-like domains"/>
    <property type="match status" value="1"/>
</dbReference>
<gene>
    <name evidence="1" type="ORF">IAB63_07360</name>
</gene>
<dbReference type="Pfam" id="PF03069">
    <property type="entry name" value="FmdA_AmdA"/>
    <property type="match status" value="2"/>
</dbReference>
<dbReference type="PANTHER" id="PTHR31891">
    <property type="entry name" value="FORMAMIDASE C869.04-RELATED"/>
    <property type="match status" value="1"/>
</dbReference>
<evidence type="ECO:0000313" key="2">
    <source>
        <dbReference type="Proteomes" id="UP000824164"/>
    </source>
</evidence>
<dbReference type="EMBL" id="DVLT01000046">
    <property type="protein sequence ID" value="HIU03054.1"/>
    <property type="molecule type" value="Genomic_DNA"/>
</dbReference>
<dbReference type="PANTHER" id="PTHR31891:SF1">
    <property type="entry name" value="FORMAMIDASE C869.04-RELATED"/>
    <property type="match status" value="1"/>
</dbReference>
<sequence>MIRLNAQRVFYEWNPKNQPVVSVQPGEILVVETNDCFSETLTEKDGWNITSGEVDVSLLNPITGPIWVEGAEPGDILAITIEKIQFKPYAVIANRKNCGILGEQFERTTYKYMRIEKDQIWFDDRLSVPVRPMVGVIGVTPVEPISTRKMGDWGGNMDNSRIGEGATLYLPVQLEGALFGIGDLHACMGDGEMNGSAMEAGGYVTLKASLIKESSLKRPAILDETHFYTTATARDVMTAIKYACEDMLDILACQTGKAREELAMLMSGVGDMQICVACSPETQTVRFAMPRKILEFYAGEFKPFPE</sequence>
<dbReference type="Proteomes" id="UP000824164">
    <property type="component" value="Unassembled WGS sequence"/>
</dbReference>
<comment type="caution">
    <text evidence="1">The sequence shown here is derived from an EMBL/GenBank/DDBJ whole genome shotgun (WGS) entry which is preliminary data.</text>
</comment>
<dbReference type="AlphaFoldDB" id="A0A9D1HHH2"/>
<evidence type="ECO:0000313" key="1">
    <source>
        <dbReference type="EMBL" id="HIU03054.1"/>
    </source>
</evidence>
<accession>A0A9D1HHH2</accession>
<name>A0A9D1HHH2_9FIRM</name>
<reference evidence="1" key="1">
    <citation type="submission" date="2020-10" db="EMBL/GenBank/DDBJ databases">
        <authorList>
            <person name="Gilroy R."/>
        </authorList>
    </citation>
    <scope>NUCLEOTIDE SEQUENCE</scope>
    <source>
        <strain evidence="1">CHK187-14744</strain>
    </source>
</reference>
<dbReference type="Gene3D" id="2.60.120.580">
    <property type="entry name" value="Acetamidase/Formamidase-like domains"/>
    <property type="match status" value="1"/>
</dbReference>
<dbReference type="InterPro" id="IPR004304">
    <property type="entry name" value="FmdA_AmdA"/>
</dbReference>
<dbReference type="GO" id="GO:0016811">
    <property type="term" value="F:hydrolase activity, acting on carbon-nitrogen (but not peptide) bonds, in linear amides"/>
    <property type="evidence" value="ECO:0007669"/>
    <property type="project" value="InterPro"/>
</dbReference>
<dbReference type="SUPFAM" id="SSF141130">
    <property type="entry name" value="Acetamidase/Formamidase-like"/>
    <property type="match status" value="1"/>
</dbReference>
<protein>
    <submittedName>
        <fullName evidence="1">Acetamidase/formamidase family protein</fullName>
    </submittedName>
</protein>
<organism evidence="1 2">
    <name type="scientific">Candidatus Onthocola gallistercoris</name>
    <dbReference type="NCBI Taxonomy" id="2840876"/>
    <lineage>
        <taxon>Bacteria</taxon>
        <taxon>Bacillati</taxon>
        <taxon>Bacillota</taxon>
        <taxon>Bacilli</taxon>
        <taxon>Candidatus Onthocola</taxon>
    </lineage>
</organism>
<proteinExistence type="predicted"/>
<reference evidence="1" key="2">
    <citation type="journal article" date="2021" name="PeerJ">
        <title>Extensive microbial diversity within the chicken gut microbiome revealed by metagenomics and culture.</title>
        <authorList>
            <person name="Gilroy R."/>
            <person name="Ravi A."/>
            <person name="Getino M."/>
            <person name="Pursley I."/>
            <person name="Horton D.L."/>
            <person name="Alikhan N.F."/>
            <person name="Baker D."/>
            <person name="Gharbi K."/>
            <person name="Hall N."/>
            <person name="Watson M."/>
            <person name="Adriaenssens E.M."/>
            <person name="Foster-Nyarko E."/>
            <person name="Jarju S."/>
            <person name="Secka A."/>
            <person name="Antonio M."/>
            <person name="Oren A."/>
            <person name="Chaudhuri R.R."/>
            <person name="La Ragione R."/>
            <person name="Hildebrand F."/>
            <person name="Pallen M.J."/>
        </authorList>
    </citation>
    <scope>NUCLEOTIDE SEQUENCE</scope>
    <source>
        <strain evidence="1">CHK187-14744</strain>
    </source>
</reference>
<dbReference type="Gene3D" id="2.40.10.120">
    <property type="match status" value="1"/>
</dbReference>